<gene>
    <name evidence="2" type="ORF">BO71DRAFT_249715</name>
</gene>
<dbReference type="Proteomes" id="UP000247810">
    <property type="component" value="Unassembled WGS sequence"/>
</dbReference>
<evidence type="ECO:0000313" key="3">
    <source>
        <dbReference type="Proteomes" id="UP000247810"/>
    </source>
</evidence>
<accession>A0A319D8Z4</accession>
<dbReference type="AlphaFoldDB" id="A0A319D8Z4"/>
<feature type="region of interest" description="Disordered" evidence="1">
    <location>
        <begin position="102"/>
        <end position="123"/>
    </location>
</feature>
<dbReference type="VEuPathDB" id="FungiDB:BO71DRAFT_249715"/>
<protein>
    <submittedName>
        <fullName evidence="2">Uncharacterized protein</fullName>
    </submittedName>
</protein>
<name>A0A319D8Z4_9EURO</name>
<proteinExistence type="predicted"/>
<keyword evidence="3" id="KW-1185">Reference proteome</keyword>
<sequence length="152" mass="16323">MCSQWRLRMLGLKHGKEECWGKPSRASLAVRPRGGRRSHAKCLKCSVSCPSFTSSLAGAATPPGISFPSSQPNSGATSDWRVLSPSCSRACLDVSPVLLGPPSSYSHSHSHSKDGVNTSRSGRRKRRVVDMSLLSLVDVCWALIEAPSTSRS</sequence>
<evidence type="ECO:0000313" key="2">
    <source>
        <dbReference type="EMBL" id="PYH93759.1"/>
    </source>
</evidence>
<organism evidence="2 3">
    <name type="scientific">Aspergillus ellipticus CBS 707.79</name>
    <dbReference type="NCBI Taxonomy" id="1448320"/>
    <lineage>
        <taxon>Eukaryota</taxon>
        <taxon>Fungi</taxon>
        <taxon>Dikarya</taxon>
        <taxon>Ascomycota</taxon>
        <taxon>Pezizomycotina</taxon>
        <taxon>Eurotiomycetes</taxon>
        <taxon>Eurotiomycetidae</taxon>
        <taxon>Eurotiales</taxon>
        <taxon>Aspergillaceae</taxon>
        <taxon>Aspergillus</taxon>
        <taxon>Aspergillus subgen. Circumdati</taxon>
    </lineage>
</organism>
<reference evidence="2 3" key="1">
    <citation type="submission" date="2018-02" db="EMBL/GenBank/DDBJ databases">
        <title>The genomes of Aspergillus section Nigri reveals drivers in fungal speciation.</title>
        <authorList>
            <consortium name="DOE Joint Genome Institute"/>
            <person name="Vesth T.C."/>
            <person name="Nybo J."/>
            <person name="Theobald S."/>
            <person name="Brandl J."/>
            <person name="Frisvad J.C."/>
            <person name="Nielsen K.F."/>
            <person name="Lyhne E.K."/>
            <person name="Kogle M.E."/>
            <person name="Kuo A."/>
            <person name="Riley R."/>
            <person name="Clum A."/>
            <person name="Nolan M."/>
            <person name="Lipzen A."/>
            <person name="Salamov A."/>
            <person name="Henrissat B."/>
            <person name="Wiebenga A."/>
            <person name="De vries R.P."/>
            <person name="Grigoriev I.V."/>
            <person name="Mortensen U.H."/>
            <person name="Andersen M.R."/>
            <person name="Baker S.E."/>
        </authorList>
    </citation>
    <scope>NUCLEOTIDE SEQUENCE [LARGE SCALE GENOMIC DNA]</scope>
    <source>
        <strain evidence="2 3">CBS 707.79</strain>
    </source>
</reference>
<dbReference type="EMBL" id="KZ825886">
    <property type="protein sequence ID" value="PYH93759.1"/>
    <property type="molecule type" value="Genomic_DNA"/>
</dbReference>
<evidence type="ECO:0000256" key="1">
    <source>
        <dbReference type="SAM" id="MobiDB-lite"/>
    </source>
</evidence>